<gene>
    <name evidence="6" type="ORF">ACFPYJ_27520</name>
</gene>
<protein>
    <submittedName>
        <fullName evidence="6">Helix-turn-helix domain-containing protein</fullName>
    </submittedName>
</protein>
<dbReference type="Proteomes" id="UP001596047">
    <property type="component" value="Unassembled WGS sequence"/>
</dbReference>
<dbReference type="SMART" id="SM00342">
    <property type="entry name" value="HTH_ARAC"/>
    <property type="match status" value="1"/>
</dbReference>
<name>A0ABW0W5M7_9BACL</name>
<dbReference type="RefSeq" id="WP_379191442.1">
    <property type="nucleotide sequence ID" value="NZ_JBHSOW010000106.1"/>
</dbReference>
<dbReference type="EMBL" id="JBHSOW010000106">
    <property type="protein sequence ID" value="MFC5652788.1"/>
    <property type="molecule type" value="Genomic_DNA"/>
</dbReference>
<keyword evidence="7" id="KW-1185">Reference proteome</keyword>
<evidence type="ECO:0000256" key="3">
    <source>
        <dbReference type="ARBA" id="ARBA00023159"/>
    </source>
</evidence>
<dbReference type="PANTHER" id="PTHR46796">
    <property type="entry name" value="HTH-TYPE TRANSCRIPTIONAL ACTIVATOR RHAS-RELATED"/>
    <property type="match status" value="1"/>
</dbReference>
<keyword evidence="3" id="KW-0010">Activator</keyword>
<dbReference type="PROSITE" id="PS00041">
    <property type="entry name" value="HTH_ARAC_FAMILY_1"/>
    <property type="match status" value="1"/>
</dbReference>
<evidence type="ECO:0000256" key="2">
    <source>
        <dbReference type="ARBA" id="ARBA00023125"/>
    </source>
</evidence>
<sequence length="291" mass="33741">MYLSEIMVKHPVVPFIREGDFAVRKPWIYPERRLLDYLLVYFQEGECMFRVDGVDYEFRSGDFCLIQPGILNQLEGRTNTITPFVHLDVFYDSRREERFPTKGGQTDLSAYLHLMQPRLNDLTGIELPVKLHPKHPIAFRDTFVRMVECWQYRDPLMQLRAQSLATEIILTVLEDHTDLRAAEKAAPQPLNWITSFFSFRLSEPLSVNEMARRANLSPSRFSAKFKEQFGIAPHRYLLGLRIHHAKELLATTDLQLHEIADYCGFADIHHFAKAFKNQVGAAPGAYRKGNK</sequence>
<evidence type="ECO:0000256" key="1">
    <source>
        <dbReference type="ARBA" id="ARBA00023015"/>
    </source>
</evidence>
<dbReference type="PANTHER" id="PTHR46796:SF6">
    <property type="entry name" value="ARAC SUBFAMILY"/>
    <property type="match status" value="1"/>
</dbReference>
<evidence type="ECO:0000313" key="6">
    <source>
        <dbReference type="EMBL" id="MFC5652788.1"/>
    </source>
</evidence>
<proteinExistence type="predicted"/>
<keyword evidence="4" id="KW-0804">Transcription</keyword>
<keyword evidence="2" id="KW-0238">DNA-binding</keyword>
<dbReference type="InterPro" id="IPR018060">
    <property type="entry name" value="HTH_AraC"/>
</dbReference>
<dbReference type="InterPro" id="IPR037923">
    <property type="entry name" value="HTH-like"/>
</dbReference>
<dbReference type="InterPro" id="IPR018062">
    <property type="entry name" value="HTH_AraC-typ_CS"/>
</dbReference>
<dbReference type="InterPro" id="IPR050204">
    <property type="entry name" value="AraC_XylS_family_regulators"/>
</dbReference>
<evidence type="ECO:0000259" key="5">
    <source>
        <dbReference type="PROSITE" id="PS01124"/>
    </source>
</evidence>
<reference evidence="7" key="1">
    <citation type="journal article" date="2019" name="Int. J. Syst. Evol. Microbiol.">
        <title>The Global Catalogue of Microorganisms (GCM) 10K type strain sequencing project: providing services to taxonomists for standard genome sequencing and annotation.</title>
        <authorList>
            <consortium name="The Broad Institute Genomics Platform"/>
            <consortium name="The Broad Institute Genome Sequencing Center for Infectious Disease"/>
            <person name="Wu L."/>
            <person name="Ma J."/>
        </authorList>
    </citation>
    <scope>NUCLEOTIDE SEQUENCE [LARGE SCALE GENOMIC DNA]</scope>
    <source>
        <strain evidence="7">CGMCC 1.3240</strain>
    </source>
</reference>
<dbReference type="PROSITE" id="PS01124">
    <property type="entry name" value="HTH_ARAC_FAMILY_2"/>
    <property type="match status" value="1"/>
</dbReference>
<dbReference type="Pfam" id="PF02311">
    <property type="entry name" value="AraC_binding"/>
    <property type="match status" value="1"/>
</dbReference>
<comment type="caution">
    <text evidence="6">The sequence shown here is derived from an EMBL/GenBank/DDBJ whole genome shotgun (WGS) entry which is preliminary data.</text>
</comment>
<keyword evidence="1" id="KW-0805">Transcription regulation</keyword>
<dbReference type="Gene3D" id="1.10.10.60">
    <property type="entry name" value="Homeodomain-like"/>
    <property type="match status" value="2"/>
</dbReference>
<dbReference type="SUPFAM" id="SSF51215">
    <property type="entry name" value="Regulatory protein AraC"/>
    <property type="match status" value="1"/>
</dbReference>
<feature type="domain" description="HTH araC/xylS-type" evidence="5">
    <location>
        <begin position="191"/>
        <end position="289"/>
    </location>
</feature>
<dbReference type="InterPro" id="IPR003313">
    <property type="entry name" value="AraC-bd"/>
</dbReference>
<dbReference type="InterPro" id="IPR009057">
    <property type="entry name" value="Homeodomain-like_sf"/>
</dbReference>
<evidence type="ECO:0000256" key="4">
    <source>
        <dbReference type="ARBA" id="ARBA00023163"/>
    </source>
</evidence>
<dbReference type="SUPFAM" id="SSF46689">
    <property type="entry name" value="Homeodomain-like"/>
    <property type="match status" value="2"/>
</dbReference>
<organism evidence="6 7">
    <name type="scientific">Paenibacillus solisilvae</name>
    <dbReference type="NCBI Taxonomy" id="2486751"/>
    <lineage>
        <taxon>Bacteria</taxon>
        <taxon>Bacillati</taxon>
        <taxon>Bacillota</taxon>
        <taxon>Bacilli</taxon>
        <taxon>Bacillales</taxon>
        <taxon>Paenibacillaceae</taxon>
        <taxon>Paenibacillus</taxon>
    </lineage>
</organism>
<dbReference type="Pfam" id="PF12833">
    <property type="entry name" value="HTH_18"/>
    <property type="match status" value="1"/>
</dbReference>
<accession>A0ABW0W5M7</accession>
<evidence type="ECO:0000313" key="7">
    <source>
        <dbReference type="Proteomes" id="UP001596047"/>
    </source>
</evidence>